<name>A0A0E9STI3_ANGAN</name>
<protein>
    <submittedName>
        <fullName evidence="2">Uncharacterized protein</fullName>
    </submittedName>
</protein>
<reference evidence="2" key="2">
    <citation type="journal article" date="2015" name="Fish Shellfish Immunol.">
        <title>Early steps in the European eel (Anguilla anguilla)-Vibrio vulnificus interaction in the gills: Role of the RtxA13 toxin.</title>
        <authorList>
            <person name="Callol A."/>
            <person name="Pajuelo D."/>
            <person name="Ebbesson L."/>
            <person name="Teles M."/>
            <person name="MacKenzie S."/>
            <person name="Amaro C."/>
        </authorList>
    </citation>
    <scope>NUCLEOTIDE SEQUENCE</scope>
</reference>
<sequence length="54" mass="6305">MEGPSKMPSTMYSNNGRNGATRNSEQIWTTKEVLTQKHVRPYSVHMPIWEKPSW</sequence>
<feature type="region of interest" description="Disordered" evidence="1">
    <location>
        <begin position="1"/>
        <end position="26"/>
    </location>
</feature>
<accession>A0A0E9STI3</accession>
<evidence type="ECO:0000256" key="1">
    <source>
        <dbReference type="SAM" id="MobiDB-lite"/>
    </source>
</evidence>
<dbReference type="AlphaFoldDB" id="A0A0E9STI3"/>
<feature type="compositionally biased region" description="Polar residues" evidence="1">
    <location>
        <begin position="7"/>
        <end position="26"/>
    </location>
</feature>
<reference evidence="2" key="1">
    <citation type="submission" date="2014-11" db="EMBL/GenBank/DDBJ databases">
        <authorList>
            <person name="Amaro Gonzalez C."/>
        </authorList>
    </citation>
    <scope>NUCLEOTIDE SEQUENCE</scope>
</reference>
<evidence type="ECO:0000313" key="2">
    <source>
        <dbReference type="EMBL" id="JAH44684.1"/>
    </source>
</evidence>
<organism evidence="2">
    <name type="scientific">Anguilla anguilla</name>
    <name type="common">European freshwater eel</name>
    <name type="synonym">Muraena anguilla</name>
    <dbReference type="NCBI Taxonomy" id="7936"/>
    <lineage>
        <taxon>Eukaryota</taxon>
        <taxon>Metazoa</taxon>
        <taxon>Chordata</taxon>
        <taxon>Craniata</taxon>
        <taxon>Vertebrata</taxon>
        <taxon>Euteleostomi</taxon>
        <taxon>Actinopterygii</taxon>
        <taxon>Neopterygii</taxon>
        <taxon>Teleostei</taxon>
        <taxon>Anguilliformes</taxon>
        <taxon>Anguillidae</taxon>
        <taxon>Anguilla</taxon>
    </lineage>
</organism>
<proteinExistence type="predicted"/>
<dbReference type="EMBL" id="GBXM01063893">
    <property type="protein sequence ID" value="JAH44684.1"/>
    <property type="molecule type" value="Transcribed_RNA"/>
</dbReference>